<evidence type="ECO:0000256" key="2">
    <source>
        <dbReference type="ARBA" id="ARBA00022692"/>
    </source>
</evidence>
<sequence>MLDPVPPPPAFLIDLVKPLADKLNLHTLPLHIHEVILATFFYTFVCTTVSPILSVRFAAKTYPRLSRRAKLNWDVHVVSFVQACVINSLSLYAIWFDEDRKSWRGVGATGQAWNDAWEGRLWGYYGFGGLCQSFALGYFIWDLCICAGNVEIFGWGMVAHAVSAVSVFGLGYLLTDSTPQRPFIYFSAPIFLLYELSSPFLNIHWFCDKLNLTGSIYQAINGLFLVLTFFSCRIVWGIYSSTWVFHDMFHLVRTGHSDFVLRVPSGQLKTYSTNELLRIARDREGQSTAFNYEHFTPMWIPIVYLLSNLVLNSLNIFWFGKMIQTIRTRFEPPWGTKGVGPDQVPYQPVISEDEDSDLGIGEPGKVKEKEMLAADGAVDEPKTPAGKGGVKAARQKAEDALNGGVETLGNTRVAKGTDDEGRATVEVSGTARKSVRSRRKG</sequence>
<dbReference type="Proteomes" id="UP001271007">
    <property type="component" value="Unassembled WGS sequence"/>
</dbReference>
<evidence type="ECO:0000256" key="7">
    <source>
        <dbReference type="SAM" id="Phobius"/>
    </source>
</evidence>
<name>A0AAJ0GFG3_9PEZI</name>
<protein>
    <recommendedName>
        <fullName evidence="8">TLC domain-containing protein</fullName>
    </recommendedName>
</protein>
<feature type="domain" description="TLC" evidence="8">
    <location>
        <begin position="68"/>
        <end position="331"/>
    </location>
</feature>
<dbReference type="PANTHER" id="PTHR13439">
    <property type="entry name" value="CT120 PROTEIN"/>
    <property type="match status" value="1"/>
</dbReference>
<organism evidence="9 10">
    <name type="scientific">Extremus antarcticus</name>
    <dbReference type="NCBI Taxonomy" id="702011"/>
    <lineage>
        <taxon>Eukaryota</taxon>
        <taxon>Fungi</taxon>
        <taxon>Dikarya</taxon>
        <taxon>Ascomycota</taxon>
        <taxon>Pezizomycotina</taxon>
        <taxon>Dothideomycetes</taxon>
        <taxon>Dothideomycetidae</taxon>
        <taxon>Mycosphaerellales</taxon>
        <taxon>Extremaceae</taxon>
        <taxon>Extremus</taxon>
    </lineage>
</organism>
<reference evidence="9" key="1">
    <citation type="submission" date="2023-04" db="EMBL/GenBank/DDBJ databases">
        <title>Black Yeasts Isolated from many extreme environments.</title>
        <authorList>
            <person name="Coleine C."/>
            <person name="Stajich J.E."/>
            <person name="Selbmann L."/>
        </authorList>
    </citation>
    <scope>NUCLEOTIDE SEQUENCE</scope>
    <source>
        <strain evidence="9">CCFEE 5312</strain>
    </source>
</reference>
<evidence type="ECO:0000256" key="6">
    <source>
        <dbReference type="SAM" id="MobiDB-lite"/>
    </source>
</evidence>
<feature type="region of interest" description="Disordered" evidence="6">
    <location>
        <begin position="374"/>
        <end position="441"/>
    </location>
</feature>
<evidence type="ECO:0000256" key="3">
    <source>
        <dbReference type="ARBA" id="ARBA00022989"/>
    </source>
</evidence>
<feature type="transmembrane region" description="Helical" evidence="7">
    <location>
        <begin position="35"/>
        <end position="59"/>
    </location>
</feature>
<evidence type="ECO:0000256" key="4">
    <source>
        <dbReference type="ARBA" id="ARBA00023136"/>
    </source>
</evidence>
<evidence type="ECO:0000313" key="10">
    <source>
        <dbReference type="Proteomes" id="UP001271007"/>
    </source>
</evidence>
<feature type="transmembrane region" description="Helical" evidence="7">
    <location>
        <begin position="122"/>
        <end position="141"/>
    </location>
</feature>
<dbReference type="GO" id="GO:0016020">
    <property type="term" value="C:membrane"/>
    <property type="evidence" value="ECO:0007669"/>
    <property type="project" value="UniProtKB-SubCell"/>
</dbReference>
<evidence type="ECO:0000256" key="5">
    <source>
        <dbReference type="PROSITE-ProRule" id="PRU00205"/>
    </source>
</evidence>
<evidence type="ECO:0000256" key="1">
    <source>
        <dbReference type="ARBA" id="ARBA00004141"/>
    </source>
</evidence>
<dbReference type="InterPro" id="IPR050846">
    <property type="entry name" value="TLCD"/>
</dbReference>
<dbReference type="PANTHER" id="PTHR13439:SF0">
    <property type="entry name" value="TOPOISOMERASE I DAMAGE AFFECTED PROTEIN 4"/>
    <property type="match status" value="1"/>
</dbReference>
<feature type="transmembrane region" description="Helical" evidence="7">
    <location>
        <begin position="186"/>
        <end position="207"/>
    </location>
</feature>
<keyword evidence="2 5" id="KW-0812">Transmembrane</keyword>
<feature type="transmembrane region" description="Helical" evidence="7">
    <location>
        <begin position="219"/>
        <end position="239"/>
    </location>
</feature>
<evidence type="ECO:0000313" key="9">
    <source>
        <dbReference type="EMBL" id="KAK3056526.1"/>
    </source>
</evidence>
<dbReference type="GO" id="GO:0055088">
    <property type="term" value="P:lipid homeostasis"/>
    <property type="evidence" value="ECO:0007669"/>
    <property type="project" value="TreeGrafter"/>
</dbReference>
<proteinExistence type="predicted"/>
<comment type="caution">
    <text evidence="9">The sequence shown here is derived from an EMBL/GenBank/DDBJ whole genome shotgun (WGS) entry which is preliminary data.</text>
</comment>
<dbReference type="SMART" id="SM00724">
    <property type="entry name" value="TLC"/>
    <property type="match status" value="1"/>
</dbReference>
<keyword evidence="3 7" id="KW-1133">Transmembrane helix</keyword>
<evidence type="ECO:0000259" key="8">
    <source>
        <dbReference type="PROSITE" id="PS50922"/>
    </source>
</evidence>
<feature type="transmembrane region" description="Helical" evidence="7">
    <location>
        <begin position="153"/>
        <end position="174"/>
    </location>
</feature>
<dbReference type="InterPro" id="IPR006634">
    <property type="entry name" value="TLC-dom"/>
</dbReference>
<dbReference type="Pfam" id="PF03798">
    <property type="entry name" value="TRAM_LAG1_CLN8"/>
    <property type="match status" value="1"/>
</dbReference>
<comment type="subcellular location">
    <subcellularLocation>
        <location evidence="1">Membrane</location>
        <topology evidence="1">Multi-pass membrane protein</topology>
    </subcellularLocation>
</comment>
<dbReference type="EMBL" id="JAWDJX010000005">
    <property type="protein sequence ID" value="KAK3056526.1"/>
    <property type="molecule type" value="Genomic_DNA"/>
</dbReference>
<keyword evidence="10" id="KW-1185">Reference proteome</keyword>
<dbReference type="PROSITE" id="PS50922">
    <property type="entry name" value="TLC"/>
    <property type="match status" value="1"/>
</dbReference>
<feature type="transmembrane region" description="Helical" evidence="7">
    <location>
        <begin position="298"/>
        <end position="319"/>
    </location>
</feature>
<keyword evidence="4 5" id="KW-0472">Membrane</keyword>
<dbReference type="AlphaFoldDB" id="A0AAJ0GFG3"/>
<accession>A0AAJ0GFG3</accession>
<gene>
    <name evidence="9" type="ORF">LTR09_002319</name>
</gene>
<dbReference type="GO" id="GO:0005783">
    <property type="term" value="C:endoplasmic reticulum"/>
    <property type="evidence" value="ECO:0007669"/>
    <property type="project" value="TreeGrafter"/>
</dbReference>
<feature type="transmembrane region" description="Helical" evidence="7">
    <location>
        <begin position="71"/>
        <end position="95"/>
    </location>
</feature>